<proteinExistence type="predicted"/>
<gene>
    <name evidence="1" type="ORF">JYE49_02710</name>
</gene>
<evidence type="ECO:0000313" key="2">
    <source>
        <dbReference type="Proteomes" id="UP000682782"/>
    </source>
</evidence>
<evidence type="ECO:0000313" key="1">
    <source>
        <dbReference type="EMBL" id="QUC67631.1"/>
    </source>
</evidence>
<reference evidence="1" key="1">
    <citation type="submission" date="2021-01" db="EMBL/GenBank/DDBJ databases">
        <title>Complete genome sequence of Clostridiales bacterium R-7.</title>
        <authorList>
            <person name="Mahoney-Kurpe S.C."/>
            <person name="Palevich N."/>
            <person name="Koike S."/>
            <person name="Moon C.D."/>
            <person name="Attwood G.T."/>
        </authorList>
    </citation>
    <scope>NUCLEOTIDE SEQUENCE</scope>
    <source>
        <strain evidence="1">R-7</strain>
    </source>
</reference>
<organism evidence="1 2">
    <name type="scientific">Aristaeella hokkaidonensis</name>
    <dbReference type="NCBI Taxonomy" id="3046382"/>
    <lineage>
        <taxon>Bacteria</taxon>
        <taxon>Bacillati</taxon>
        <taxon>Bacillota</taxon>
        <taxon>Clostridia</taxon>
        <taxon>Eubacteriales</taxon>
        <taxon>Aristaeellaceae</taxon>
        <taxon>Aristaeella</taxon>
    </lineage>
</organism>
<dbReference type="EMBL" id="CP068393">
    <property type="protein sequence ID" value="QUC67631.1"/>
    <property type="molecule type" value="Genomic_DNA"/>
</dbReference>
<keyword evidence="2" id="KW-1185">Reference proteome</keyword>
<protein>
    <submittedName>
        <fullName evidence="1">Helix-turn-helix transcriptional regulator</fullName>
    </submittedName>
</protein>
<accession>A0AC61NAS1</accession>
<sequence>MRDAVFCFPGSQGILQGNNAKAGSKPLAGKELTMNFGSNLRKLRKEKNLTQEALAECLNVSAQTVSKWENGASMPDISLLPLLADYFQVSADSLLMHDAAQRLQDVRNLGKEIRALAEAGKKAEAYTRLKASMNQWKLSVSVNHLMSWTARQYALECTGADRTRLLEEAISWADRTIFLDCGETGRTVQAKMSKCYCLMELDRRQEARDIAESLPSLYSSREIVLSRITSGDEQQQFIQSALQDLDELKDSLQALK</sequence>
<name>A0AC61NAS1_9FIRM</name>
<dbReference type="Proteomes" id="UP000682782">
    <property type="component" value="Chromosome"/>
</dbReference>